<dbReference type="InterPro" id="IPR038488">
    <property type="entry name" value="Integrase_DNA-bd_sf"/>
</dbReference>
<evidence type="ECO:0000256" key="4">
    <source>
        <dbReference type="ARBA" id="ARBA00023172"/>
    </source>
</evidence>
<dbReference type="GO" id="GO:0006310">
    <property type="term" value="P:DNA recombination"/>
    <property type="evidence" value="ECO:0007669"/>
    <property type="project" value="UniProtKB-KW"/>
</dbReference>
<dbReference type="Gene3D" id="3.30.160.390">
    <property type="entry name" value="Integrase, DNA-binding domain"/>
    <property type="match status" value="1"/>
</dbReference>
<reference evidence="5" key="1">
    <citation type="submission" date="2017-02" db="EMBL/GenBank/DDBJ databases">
        <title>Haemophilus influenzae in COPD genome sequencing project.</title>
        <authorList>
            <person name="Murphy T.F."/>
            <person name="Kong Y."/>
            <person name="Nadendla S."/>
            <person name="Tettelin H."/>
            <person name="Pettigrew M."/>
        </authorList>
    </citation>
    <scope>NUCLEOTIDE SEQUENCE [LARGE SCALE GENOMIC DNA]</scope>
    <source>
        <strain evidence="5">84P15H4</strain>
    </source>
</reference>
<protein>
    <submittedName>
        <fullName evidence="5">Prophage CP4-57 integrase</fullName>
    </submittedName>
</protein>
<comment type="caution">
    <text evidence="5">The sequence shown here is derived from an EMBL/GenBank/DDBJ whole genome shotgun (WGS) entry which is preliminary data.</text>
</comment>
<dbReference type="InterPro" id="IPR010998">
    <property type="entry name" value="Integrase_recombinase_N"/>
</dbReference>
<organism evidence="5">
    <name type="scientific">Haemophilus influenzae</name>
    <dbReference type="NCBI Taxonomy" id="727"/>
    <lineage>
        <taxon>Bacteria</taxon>
        <taxon>Pseudomonadati</taxon>
        <taxon>Pseudomonadota</taxon>
        <taxon>Gammaproteobacteria</taxon>
        <taxon>Pasteurellales</taxon>
        <taxon>Pasteurellaceae</taxon>
        <taxon>Haemophilus</taxon>
    </lineage>
</organism>
<evidence type="ECO:0000313" key="5">
    <source>
        <dbReference type="EMBL" id="PRK64732.1"/>
    </source>
</evidence>
<dbReference type="InterPro" id="IPR011010">
    <property type="entry name" value="DNA_brk_join_enz"/>
</dbReference>
<name>A0A2S9S0L4_HAEIF</name>
<dbReference type="InterPro" id="IPR025166">
    <property type="entry name" value="Integrase_DNA_bind_dom"/>
</dbReference>
<keyword evidence="3" id="KW-0238">DNA-binding</keyword>
<sequence length="443" mass="51144">MRKILLPFYEIPTMAKIIKQLTIAQVNNAKAAEKIYYLFDGEGLKLVVKPNGVKTWVFNYKRPYTLKRTEKTIGTYPTVSLKDARQKTLKFRQLLANKIDPHEFERKQVIDALKEQQSTFSHVANEWLLYRAKIGKEQGNYTEKTRIDTERRTNAAIDLIGGVPFKELTLKHGLSVLEPYRQSGATAELKKRYLVLKSIAEYAERFEYWEINKWKYLGDDLPAVNKNKHHPSIHYKTLPEFMISLARANISQTVRLAILWGLLNATRASETVSAKYSDIIEHEHLPNGKVWKVEVSKGGKGDRLHLVPLSKQAETLLSYIKQHANKEYLFPSTLSKTRNKKHINSQTPNEVIKTMDGGKYKGTMTNHGIRSLFSSYCNDNRLELGLDKEIIEICLSHLNSDEIRNAYNRAEYLPYRLKTFQEWATYVEKCANGLFKEIIADKS</sequence>
<keyword evidence="4" id="KW-0233">DNA recombination</keyword>
<dbReference type="RefSeq" id="WP_046067836.1">
    <property type="nucleotide sequence ID" value="NZ_AP018778.1"/>
</dbReference>
<dbReference type="GO" id="GO:0015074">
    <property type="term" value="P:DNA integration"/>
    <property type="evidence" value="ECO:0007669"/>
    <property type="project" value="UniProtKB-KW"/>
</dbReference>
<keyword evidence="2" id="KW-0229">DNA integration</keyword>
<gene>
    <name evidence="5" type="primary">intA_2</name>
    <name evidence="5" type="ORF">BV163_01270</name>
</gene>
<evidence type="ECO:0000256" key="3">
    <source>
        <dbReference type="ARBA" id="ARBA00023125"/>
    </source>
</evidence>
<dbReference type="CDD" id="cd00801">
    <property type="entry name" value="INT_P4_C"/>
    <property type="match status" value="1"/>
</dbReference>
<dbReference type="PROSITE" id="PS51898">
    <property type="entry name" value="TYR_RECOMBINASE"/>
    <property type="match status" value="1"/>
</dbReference>
<dbReference type="Gene3D" id="1.10.150.130">
    <property type="match status" value="1"/>
</dbReference>
<dbReference type="SUPFAM" id="SSF56349">
    <property type="entry name" value="DNA breaking-rejoining enzymes"/>
    <property type="match status" value="1"/>
</dbReference>
<dbReference type="Gene3D" id="1.10.443.10">
    <property type="entry name" value="Intergrase catalytic core"/>
    <property type="match status" value="1"/>
</dbReference>
<dbReference type="InterPro" id="IPR002104">
    <property type="entry name" value="Integrase_catalytic"/>
</dbReference>
<dbReference type="Pfam" id="PF13356">
    <property type="entry name" value="Arm-DNA-bind_3"/>
    <property type="match status" value="1"/>
</dbReference>
<accession>A0A2S9S0L4</accession>
<dbReference type="GO" id="GO:0003677">
    <property type="term" value="F:DNA binding"/>
    <property type="evidence" value="ECO:0007669"/>
    <property type="project" value="UniProtKB-UniRule"/>
</dbReference>
<dbReference type="InterPro" id="IPR013762">
    <property type="entry name" value="Integrase-like_cat_sf"/>
</dbReference>
<evidence type="ECO:0000256" key="2">
    <source>
        <dbReference type="ARBA" id="ARBA00022908"/>
    </source>
</evidence>
<dbReference type="PROSITE" id="PS51900">
    <property type="entry name" value="CB"/>
    <property type="match status" value="1"/>
</dbReference>
<dbReference type="InterPro" id="IPR044068">
    <property type="entry name" value="CB"/>
</dbReference>
<proteinExistence type="inferred from homology"/>
<dbReference type="Pfam" id="PF00589">
    <property type="entry name" value="Phage_integrase"/>
    <property type="match status" value="1"/>
</dbReference>
<dbReference type="AlphaFoldDB" id="A0A2S9S0L4"/>
<dbReference type="PANTHER" id="PTHR30629">
    <property type="entry name" value="PROPHAGE INTEGRASE"/>
    <property type="match status" value="1"/>
</dbReference>
<evidence type="ECO:0000256" key="1">
    <source>
        <dbReference type="ARBA" id="ARBA00008857"/>
    </source>
</evidence>
<dbReference type="EMBL" id="MZHU01000048">
    <property type="protein sequence ID" value="PRK64732.1"/>
    <property type="molecule type" value="Genomic_DNA"/>
</dbReference>
<dbReference type="InterPro" id="IPR050808">
    <property type="entry name" value="Phage_Integrase"/>
</dbReference>
<comment type="similarity">
    <text evidence="1">Belongs to the 'phage' integrase family.</text>
</comment>
<dbReference type="PANTHER" id="PTHR30629:SF6">
    <property type="entry name" value="PROPHAGE INTEGRASE INTA-RELATED"/>
    <property type="match status" value="1"/>
</dbReference>